<comment type="caution">
    <text evidence="2">The sequence shown here is derived from an EMBL/GenBank/DDBJ whole genome shotgun (WGS) entry which is preliminary data.</text>
</comment>
<evidence type="ECO:0000256" key="1">
    <source>
        <dbReference type="SAM" id="MobiDB-lite"/>
    </source>
</evidence>
<gene>
    <name evidence="2" type="ORF">GCM10022232_73580</name>
</gene>
<dbReference type="EMBL" id="BAAAZX010000027">
    <property type="protein sequence ID" value="GAA4018911.1"/>
    <property type="molecule type" value="Genomic_DNA"/>
</dbReference>
<keyword evidence="3" id="KW-1185">Reference proteome</keyword>
<name>A0ABP7SZQ3_9ACTN</name>
<protein>
    <submittedName>
        <fullName evidence="2">Uncharacterized protein</fullName>
    </submittedName>
</protein>
<organism evidence="2 3">
    <name type="scientific">Streptomyces plumbiresistens</name>
    <dbReference type="NCBI Taxonomy" id="511811"/>
    <lineage>
        <taxon>Bacteria</taxon>
        <taxon>Bacillati</taxon>
        <taxon>Actinomycetota</taxon>
        <taxon>Actinomycetes</taxon>
        <taxon>Kitasatosporales</taxon>
        <taxon>Streptomycetaceae</taxon>
        <taxon>Streptomyces</taxon>
    </lineage>
</organism>
<dbReference type="Proteomes" id="UP001500456">
    <property type="component" value="Unassembled WGS sequence"/>
</dbReference>
<sequence>MPAIPINAQLTAAIADSRMSPQGSLVPGFVVSTLMDALMADPPIRGAAESPRMSPSRGLPLSGPVSTPSTETAEAGVCRLHKARLSVRGPSLK</sequence>
<proteinExistence type="predicted"/>
<evidence type="ECO:0000313" key="2">
    <source>
        <dbReference type="EMBL" id="GAA4018911.1"/>
    </source>
</evidence>
<accession>A0ABP7SZQ3</accession>
<feature type="region of interest" description="Disordered" evidence="1">
    <location>
        <begin position="45"/>
        <end position="77"/>
    </location>
</feature>
<reference evidence="3" key="1">
    <citation type="journal article" date="2019" name="Int. J. Syst. Evol. Microbiol.">
        <title>The Global Catalogue of Microorganisms (GCM) 10K type strain sequencing project: providing services to taxonomists for standard genome sequencing and annotation.</title>
        <authorList>
            <consortium name="The Broad Institute Genomics Platform"/>
            <consortium name="The Broad Institute Genome Sequencing Center for Infectious Disease"/>
            <person name="Wu L."/>
            <person name="Ma J."/>
        </authorList>
    </citation>
    <scope>NUCLEOTIDE SEQUENCE [LARGE SCALE GENOMIC DNA]</scope>
    <source>
        <strain evidence="3">JCM 16924</strain>
    </source>
</reference>
<evidence type="ECO:0000313" key="3">
    <source>
        <dbReference type="Proteomes" id="UP001500456"/>
    </source>
</evidence>